<sequence length="111" mass="12523">MSGQLNFRRGKRLFQRCLRAAKKGKNYQCVLSVGESILELDKRATFLKKIATPIFQKDMAEACIKLGAVNSAIEYLLAAKAGFEERRNGSDDWQKDIELINKKLAKLMPCA</sequence>
<proteinExistence type="predicted"/>
<protein>
    <recommendedName>
        <fullName evidence="3">Four helix bundle protein</fullName>
    </recommendedName>
</protein>
<reference evidence="2" key="1">
    <citation type="submission" date="2016-09" db="EMBL/GenBank/DDBJ databases">
        <title>Acidihalobacter prosperus F5.</title>
        <authorList>
            <person name="Khaleque H.N."/>
            <person name="Ramsay J.P."/>
            <person name="Kaksonen A.H."/>
            <person name="Boxall N.J."/>
            <person name="Watkin E.L.J."/>
        </authorList>
    </citation>
    <scope>NUCLEOTIDE SEQUENCE [LARGE SCALE GENOMIC DNA]</scope>
    <source>
        <strain evidence="2">F5</strain>
    </source>
</reference>
<accession>A0A1D8IRR7</accession>
<dbReference type="AlphaFoldDB" id="A0A1D8IRR7"/>
<dbReference type="EMBL" id="CP017415">
    <property type="protein sequence ID" value="AOU99191.1"/>
    <property type="molecule type" value="Genomic_DNA"/>
</dbReference>
<dbReference type="KEGG" id="aprs:BI364_15730"/>
<keyword evidence="2" id="KW-1185">Reference proteome</keyword>
<gene>
    <name evidence="1" type="ORF">BI364_15730</name>
</gene>
<organism evidence="1 2">
    <name type="scientific">Acidihalobacter yilgarnensis</name>
    <dbReference type="NCBI Taxonomy" id="2819280"/>
    <lineage>
        <taxon>Bacteria</taxon>
        <taxon>Pseudomonadati</taxon>
        <taxon>Pseudomonadota</taxon>
        <taxon>Gammaproteobacteria</taxon>
        <taxon>Chromatiales</taxon>
        <taxon>Ectothiorhodospiraceae</taxon>
        <taxon>Acidihalobacter</taxon>
    </lineage>
</organism>
<evidence type="ECO:0000313" key="2">
    <source>
        <dbReference type="Proteomes" id="UP000095401"/>
    </source>
</evidence>
<evidence type="ECO:0008006" key="3">
    <source>
        <dbReference type="Google" id="ProtNLM"/>
    </source>
</evidence>
<evidence type="ECO:0000313" key="1">
    <source>
        <dbReference type="EMBL" id="AOU99191.1"/>
    </source>
</evidence>
<dbReference type="Proteomes" id="UP000095401">
    <property type="component" value="Chromosome"/>
</dbReference>
<name>A0A1D8IRR7_9GAMM</name>